<dbReference type="RefSeq" id="WP_160201076.1">
    <property type="nucleotide sequence ID" value="NZ_QXWK01000004.1"/>
</dbReference>
<dbReference type="EMBL" id="QXWK01000004">
    <property type="protein sequence ID" value="NBH60779.1"/>
    <property type="molecule type" value="Genomic_DNA"/>
</dbReference>
<evidence type="ECO:0000256" key="2">
    <source>
        <dbReference type="ARBA" id="ARBA00006247"/>
    </source>
</evidence>
<dbReference type="NCBIfam" id="NF005591">
    <property type="entry name" value="PRK07318.1"/>
    <property type="match status" value="1"/>
</dbReference>
<dbReference type="GO" id="GO:0016805">
    <property type="term" value="F:dipeptidase activity"/>
    <property type="evidence" value="ECO:0007669"/>
    <property type="project" value="UniProtKB-KW"/>
</dbReference>
<evidence type="ECO:0000313" key="10">
    <source>
        <dbReference type="EMBL" id="NBH60779.1"/>
    </source>
</evidence>
<dbReference type="InterPro" id="IPR050072">
    <property type="entry name" value="Peptidase_M20A"/>
</dbReference>
<keyword evidence="6" id="KW-0862">Zinc</keyword>
<evidence type="ECO:0000256" key="3">
    <source>
        <dbReference type="ARBA" id="ARBA00022670"/>
    </source>
</evidence>
<evidence type="ECO:0000313" key="11">
    <source>
        <dbReference type="Proteomes" id="UP000446866"/>
    </source>
</evidence>
<dbReference type="GO" id="GO:0008237">
    <property type="term" value="F:metallopeptidase activity"/>
    <property type="evidence" value="ECO:0007669"/>
    <property type="project" value="UniProtKB-KW"/>
</dbReference>
<dbReference type="SUPFAM" id="SSF53187">
    <property type="entry name" value="Zn-dependent exopeptidases"/>
    <property type="match status" value="1"/>
</dbReference>
<dbReference type="Gene3D" id="3.30.70.360">
    <property type="match status" value="2"/>
</dbReference>
<keyword evidence="5" id="KW-0378">Hydrolase</keyword>
<keyword evidence="4" id="KW-0479">Metal-binding</keyword>
<evidence type="ECO:0000256" key="7">
    <source>
        <dbReference type="ARBA" id="ARBA00022997"/>
    </source>
</evidence>
<dbReference type="InterPro" id="IPR036264">
    <property type="entry name" value="Bact_exopeptidase_dim_dom"/>
</dbReference>
<dbReference type="GO" id="GO:0006526">
    <property type="term" value="P:L-arginine biosynthetic process"/>
    <property type="evidence" value="ECO:0007669"/>
    <property type="project" value="TreeGrafter"/>
</dbReference>
<organism evidence="10 11">
    <name type="scientific">Anaerotruncus colihominis</name>
    <dbReference type="NCBI Taxonomy" id="169435"/>
    <lineage>
        <taxon>Bacteria</taxon>
        <taxon>Bacillati</taxon>
        <taxon>Bacillota</taxon>
        <taxon>Clostridia</taxon>
        <taxon>Eubacteriales</taxon>
        <taxon>Oscillospiraceae</taxon>
        <taxon>Anaerotruncus</taxon>
    </lineage>
</organism>
<dbReference type="GO" id="GO:0006508">
    <property type="term" value="P:proteolysis"/>
    <property type="evidence" value="ECO:0007669"/>
    <property type="project" value="UniProtKB-KW"/>
</dbReference>
<keyword evidence="7" id="KW-0224">Dipeptidase</keyword>
<dbReference type="Gene3D" id="3.40.630.10">
    <property type="entry name" value="Zn peptidases"/>
    <property type="match status" value="1"/>
</dbReference>
<dbReference type="GO" id="GO:0008270">
    <property type="term" value="F:zinc ion binding"/>
    <property type="evidence" value="ECO:0007669"/>
    <property type="project" value="InterPro"/>
</dbReference>
<evidence type="ECO:0000256" key="5">
    <source>
        <dbReference type="ARBA" id="ARBA00022801"/>
    </source>
</evidence>
<dbReference type="GO" id="GO:0008777">
    <property type="term" value="F:acetylornithine deacetylase activity"/>
    <property type="evidence" value="ECO:0007669"/>
    <property type="project" value="TreeGrafter"/>
</dbReference>
<evidence type="ECO:0000256" key="4">
    <source>
        <dbReference type="ARBA" id="ARBA00022723"/>
    </source>
</evidence>
<comment type="caution">
    <text evidence="10">The sequence shown here is derived from an EMBL/GenBank/DDBJ whole genome shotgun (WGS) entry which is preliminary data.</text>
</comment>
<feature type="domain" description="Peptidase M20 dimerisation" evidence="9">
    <location>
        <begin position="269"/>
        <end position="374"/>
    </location>
</feature>
<evidence type="ECO:0000256" key="1">
    <source>
        <dbReference type="ARBA" id="ARBA00001947"/>
    </source>
</evidence>
<dbReference type="Pfam" id="PF01546">
    <property type="entry name" value="Peptidase_M20"/>
    <property type="match status" value="1"/>
</dbReference>
<proteinExistence type="inferred from homology"/>
<evidence type="ECO:0000256" key="6">
    <source>
        <dbReference type="ARBA" id="ARBA00022833"/>
    </source>
</evidence>
<dbReference type="NCBIfam" id="TIGR01887">
    <property type="entry name" value="dipeptidaselike"/>
    <property type="match status" value="1"/>
</dbReference>
<dbReference type="AlphaFoldDB" id="A0A845QG80"/>
<gene>
    <name evidence="10" type="primary">pepV</name>
    <name evidence="10" type="ORF">D0435_03710</name>
</gene>
<keyword evidence="8" id="KW-0482">Metalloprotease</keyword>
<dbReference type="SUPFAM" id="SSF55031">
    <property type="entry name" value="Bacterial exopeptidase dimerisation domain"/>
    <property type="match status" value="1"/>
</dbReference>
<sequence length="483" mass="53298">MAQLFDEYYKEKEAELLRDICDSIAIPSIAQEDDGQGNPFGRSVTKCLEHILERGAALGFQTDNVDNYVGEITMGSGEHLIGILCHADVVDAGTGWNTEPFSAVVADGELYGRGSIDDKGPMMCCLYAMDYIQRNQLLPDNTRIRMIIGTDEEENWLSIDKYLKENPEIPEISIVPDANFPVISCEKGLINVAMTVPVTCNNKESDNRILLKLESLSGGERANVVAASASCSIISTDEKYDCCKLAEAVKQLGRKLHVPVTVAIAGSKLTIKLEGKAAHAMTPEKGINAISYLMELLFRLTSDEEYVFAQQNVLEFYHRYLGLSYNGEGMNLAWSDEDSGNLTVNVGLLTLTALNLDVIINLRYPVTKRFEEVEAALAMVCEESGAFMKFGVCMNPIYFDKNSSIVRQLMSVYQESTGDMVSQPISLGGATFARAIPNAIAFGPVFPDQEELAHEANEHYRVADYKRITEIYVKALLKLSANI</sequence>
<reference evidence="10 11" key="1">
    <citation type="submission" date="2018-08" db="EMBL/GenBank/DDBJ databases">
        <title>Murine metabolic-syndrome-specific gut microbial biobank.</title>
        <authorList>
            <person name="Liu C."/>
        </authorList>
    </citation>
    <scope>NUCLEOTIDE SEQUENCE [LARGE SCALE GENOMIC DNA]</scope>
    <source>
        <strain evidence="10 11">28</strain>
    </source>
</reference>
<comment type="cofactor">
    <cofactor evidence="1">
        <name>Zn(2+)</name>
        <dbReference type="ChEBI" id="CHEBI:29105"/>
    </cofactor>
</comment>
<comment type="similarity">
    <text evidence="2">Belongs to the peptidase M20A family.</text>
</comment>
<dbReference type="Pfam" id="PF07687">
    <property type="entry name" value="M20_dimer"/>
    <property type="match status" value="1"/>
</dbReference>
<dbReference type="Proteomes" id="UP000446866">
    <property type="component" value="Unassembled WGS sequence"/>
</dbReference>
<evidence type="ECO:0000259" key="9">
    <source>
        <dbReference type="Pfam" id="PF07687"/>
    </source>
</evidence>
<keyword evidence="11" id="KW-1185">Reference proteome</keyword>
<dbReference type="InterPro" id="IPR002933">
    <property type="entry name" value="Peptidase_M20"/>
</dbReference>
<accession>A0A845QG80</accession>
<dbReference type="InterPro" id="IPR011650">
    <property type="entry name" value="Peptidase_M20_dimer"/>
</dbReference>
<dbReference type="InterPro" id="IPR010964">
    <property type="entry name" value="M20A_pepV-rel"/>
</dbReference>
<dbReference type="PANTHER" id="PTHR43808">
    <property type="entry name" value="ACETYLORNITHINE DEACETYLASE"/>
    <property type="match status" value="1"/>
</dbReference>
<protein>
    <submittedName>
        <fullName evidence="10">Dipeptidase PepV</fullName>
    </submittedName>
</protein>
<evidence type="ECO:0000256" key="8">
    <source>
        <dbReference type="ARBA" id="ARBA00023049"/>
    </source>
</evidence>
<name>A0A845QG80_9FIRM</name>
<keyword evidence="3" id="KW-0645">Protease</keyword>
<dbReference type="PANTHER" id="PTHR43808:SF31">
    <property type="entry name" value="N-ACETYL-L-CITRULLINE DEACETYLASE"/>
    <property type="match status" value="1"/>
</dbReference>